<evidence type="ECO:0008006" key="3">
    <source>
        <dbReference type="Google" id="ProtNLM"/>
    </source>
</evidence>
<protein>
    <recommendedName>
        <fullName evidence="3">MFS transporter</fullName>
    </recommendedName>
</protein>
<proteinExistence type="predicted"/>
<sequence>MSAAWVGAAFAVAQNSPRLVALMLIAYPAWDAIANVLDASRSGGLARNGSQILNVVNLSTGVAVAVALGRSMNAVLIVYGV</sequence>
<organism evidence="1 2">
    <name type="scientific">Roseomonas populi</name>
    <dbReference type="NCBI Taxonomy" id="3121582"/>
    <lineage>
        <taxon>Bacteria</taxon>
        <taxon>Pseudomonadati</taxon>
        <taxon>Pseudomonadota</taxon>
        <taxon>Alphaproteobacteria</taxon>
        <taxon>Acetobacterales</taxon>
        <taxon>Roseomonadaceae</taxon>
        <taxon>Roseomonas</taxon>
    </lineage>
</organism>
<reference evidence="1 2" key="1">
    <citation type="submission" date="2022-06" db="EMBL/GenBank/DDBJ databases">
        <title>Roseomonas CN29.</title>
        <authorList>
            <person name="Cheng Y."/>
            <person name="He X."/>
        </authorList>
    </citation>
    <scope>NUCLEOTIDE SEQUENCE [LARGE SCALE GENOMIC DNA]</scope>
    <source>
        <strain evidence="1 2">CN29</strain>
    </source>
</reference>
<gene>
    <name evidence="1" type="ORF">NRP21_12195</name>
</gene>
<dbReference type="RefSeq" id="WP_257716470.1">
    <property type="nucleotide sequence ID" value="NZ_JANJOU010000008.1"/>
</dbReference>
<name>A0ABT1X3X9_9PROT</name>
<accession>A0ABT1X3X9</accession>
<evidence type="ECO:0000313" key="2">
    <source>
        <dbReference type="Proteomes" id="UP001524642"/>
    </source>
</evidence>
<comment type="caution">
    <text evidence="1">The sequence shown here is derived from an EMBL/GenBank/DDBJ whole genome shotgun (WGS) entry which is preliminary data.</text>
</comment>
<dbReference type="EMBL" id="JANJOU010000008">
    <property type="protein sequence ID" value="MCR0982810.1"/>
    <property type="molecule type" value="Genomic_DNA"/>
</dbReference>
<evidence type="ECO:0000313" key="1">
    <source>
        <dbReference type="EMBL" id="MCR0982810.1"/>
    </source>
</evidence>
<keyword evidence="2" id="KW-1185">Reference proteome</keyword>
<dbReference type="Proteomes" id="UP001524642">
    <property type="component" value="Unassembled WGS sequence"/>
</dbReference>